<name>A0A0R2NWS4_9ACTN</name>
<dbReference type="CDD" id="cd00093">
    <property type="entry name" value="HTH_XRE"/>
    <property type="match status" value="1"/>
</dbReference>
<evidence type="ECO:0000313" key="3">
    <source>
        <dbReference type="Proteomes" id="UP000053941"/>
    </source>
</evidence>
<feature type="domain" description="HTH cro/C1-type" evidence="1">
    <location>
        <begin position="38"/>
        <end position="75"/>
    </location>
</feature>
<dbReference type="Gene3D" id="1.10.260.40">
    <property type="entry name" value="lambda repressor-like DNA-binding domains"/>
    <property type="match status" value="1"/>
</dbReference>
<dbReference type="SUPFAM" id="SSF47413">
    <property type="entry name" value="lambda repressor-like DNA-binding domains"/>
    <property type="match status" value="1"/>
</dbReference>
<reference evidence="2 3" key="1">
    <citation type="submission" date="2015-10" db="EMBL/GenBank/DDBJ databases">
        <title>Metagenome-Assembled Genomes uncover a global brackish microbiome.</title>
        <authorList>
            <person name="Hugerth L.W."/>
            <person name="Larsson J."/>
            <person name="Alneberg J."/>
            <person name="Lindh M.V."/>
            <person name="Legrand C."/>
            <person name="Pinhassi J."/>
            <person name="Andersson A.F."/>
        </authorList>
    </citation>
    <scope>NUCLEOTIDE SEQUENCE [LARGE SCALE GENOMIC DNA]</scope>
    <source>
        <strain evidence="2">BACL2 MAG-120802-bin41</strain>
    </source>
</reference>
<sequence length="87" mass="9701">MGTALKRGVKLTPSESSEWLKVRMEQLRISGLEELHLKTGIDKGSISRYFRQERTPKIDVIAPLAQALEVSPETLLIALGAIDKKRS</sequence>
<organism evidence="2 3">
    <name type="scientific">Actinobacteria bacterium BACL2 MAG-120802-bin41</name>
    <dbReference type="NCBI Taxonomy" id="1655568"/>
    <lineage>
        <taxon>Bacteria</taxon>
        <taxon>Bacillati</taxon>
        <taxon>Actinomycetota</taxon>
        <taxon>Actinomycetes</taxon>
        <taxon>Actinomycetes incertae sedis</taxon>
        <taxon>ac1 cluster</taxon>
    </lineage>
</organism>
<dbReference type="PROSITE" id="PS50943">
    <property type="entry name" value="HTH_CROC1"/>
    <property type="match status" value="1"/>
</dbReference>
<dbReference type="Proteomes" id="UP000053941">
    <property type="component" value="Unassembled WGS sequence"/>
</dbReference>
<dbReference type="SMART" id="SM00530">
    <property type="entry name" value="HTH_XRE"/>
    <property type="match status" value="1"/>
</dbReference>
<dbReference type="AlphaFoldDB" id="A0A0R2NWS4"/>
<evidence type="ECO:0000259" key="1">
    <source>
        <dbReference type="PROSITE" id="PS50943"/>
    </source>
</evidence>
<accession>A0A0R2NWS4</accession>
<dbReference type="InterPro" id="IPR001387">
    <property type="entry name" value="Cro/C1-type_HTH"/>
</dbReference>
<evidence type="ECO:0000313" key="2">
    <source>
        <dbReference type="EMBL" id="KRO30308.1"/>
    </source>
</evidence>
<gene>
    <name evidence="2" type="ORF">ABR60_06525</name>
</gene>
<dbReference type="GO" id="GO:0003677">
    <property type="term" value="F:DNA binding"/>
    <property type="evidence" value="ECO:0007669"/>
    <property type="project" value="InterPro"/>
</dbReference>
<protein>
    <recommendedName>
        <fullName evidence="1">HTH cro/C1-type domain-containing protein</fullName>
    </recommendedName>
</protein>
<proteinExistence type="predicted"/>
<dbReference type="EMBL" id="LIAS01000150">
    <property type="protein sequence ID" value="KRO30308.1"/>
    <property type="molecule type" value="Genomic_DNA"/>
</dbReference>
<dbReference type="InterPro" id="IPR010982">
    <property type="entry name" value="Lambda_DNA-bd_dom_sf"/>
</dbReference>
<dbReference type="Pfam" id="PF01381">
    <property type="entry name" value="HTH_3"/>
    <property type="match status" value="1"/>
</dbReference>
<comment type="caution">
    <text evidence="2">The sequence shown here is derived from an EMBL/GenBank/DDBJ whole genome shotgun (WGS) entry which is preliminary data.</text>
</comment>